<dbReference type="PRINTS" id="PR00812">
    <property type="entry name" value="BCTERIALGSPF"/>
</dbReference>
<keyword evidence="5" id="KW-0997">Cell inner membrane</keyword>
<organism evidence="12 13">
    <name type="scientific">Caballeronia telluris</name>
    <dbReference type="NCBI Taxonomy" id="326475"/>
    <lineage>
        <taxon>Bacteria</taxon>
        <taxon>Pseudomonadati</taxon>
        <taxon>Pseudomonadota</taxon>
        <taxon>Betaproteobacteria</taxon>
        <taxon>Burkholderiales</taxon>
        <taxon>Burkholderiaceae</taxon>
        <taxon>Caballeronia</taxon>
    </lineage>
</organism>
<dbReference type="EMBL" id="FCNZ02000018">
    <property type="protein sequence ID" value="SAL70342.1"/>
    <property type="molecule type" value="Genomic_DNA"/>
</dbReference>
<dbReference type="InterPro" id="IPR003004">
    <property type="entry name" value="GspF/PilC"/>
</dbReference>
<evidence type="ECO:0000256" key="6">
    <source>
        <dbReference type="ARBA" id="ARBA00022692"/>
    </source>
</evidence>
<dbReference type="PANTHER" id="PTHR30012">
    <property type="entry name" value="GENERAL SECRETION PATHWAY PROTEIN"/>
    <property type="match status" value="1"/>
</dbReference>
<feature type="transmembrane region" description="Helical" evidence="10">
    <location>
        <begin position="370"/>
        <end position="392"/>
    </location>
</feature>
<proteinExistence type="inferred from homology"/>
<dbReference type="Proteomes" id="UP000054717">
    <property type="component" value="Unassembled WGS sequence"/>
</dbReference>
<dbReference type="Gene3D" id="1.20.81.30">
    <property type="entry name" value="Type II secretion system (T2SS), domain F"/>
    <property type="match status" value="2"/>
</dbReference>
<evidence type="ECO:0000313" key="12">
    <source>
        <dbReference type="EMBL" id="SAL70342.1"/>
    </source>
</evidence>
<dbReference type="GO" id="GO:0005886">
    <property type="term" value="C:plasma membrane"/>
    <property type="evidence" value="ECO:0007669"/>
    <property type="project" value="UniProtKB-SubCell"/>
</dbReference>
<feature type="transmembrane region" description="Helical" evidence="10">
    <location>
        <begin position="164"/>
        <end position="186"/>
    </location>
</feature>
<keyword evidence="3 9" id="KW-0813">Transport</keyword>
<comment type="similarity">
    <text evidence="2 9">Belongs to the GSP F family.</text>
</comment>
<evidence type="ECO:0000256" key="8">
    <source>
        <dbReference type="ARBA" id="ARBA00023136"/>
    </source>
</evidence>
<dbReference type="InterPro" id="IPR001992">
    <property type="entry name" value="T2SS_GspF/T4SS_PilC_CS"/>
</dbReference>
<sequence length="398" mass="41514">MGGDLRFAWRGVDANGARKRGRTIGADAASARAALRREGWTVLELDALGDAPPPKASGADVTLFTRQLAGLLRAGLPLAPSLELIAQTPMRGGLPRIVRSVARDITQGVPFSDALARHPACFGPLYCQLVSVGELAGALPTVLARLADDRERAAAQRAKLKGALTYPVMVLLLSLSITAGLLVGVVPTFKTIFDGFGAALPAPTRFVLALSDGVARWSVPFAIAGFVAGAACARVLRRSPPARDAVDRALLRLPLVGPLLRSLAVARWSRALGTLLAAGTPLSDAFGSLANATGNRIFDHATVDIAARLHRGERLAAAMRAQGCFPPEVVQPVAVAEESGSLDSMLMDLATLGDRQVDDRIGTFASLCEPVVIVVLGAPVGGLVIAMYLPIIQLGNVV</sequence>
<evidence type="ECO:0000256" key="7">
    <source>
        <dbReference type="ARBA" id="ARBA00022989"/>
    </source>
</evidence>
<keyword evidence="8 10" id="KW-0472">Membrane</keyword>
<evidence type="ECO:0000256" key="3">
    <source>
        <dbReference type="ARBA" id="ARBA00022448"/>
    </source>
</evidence>
<reference evidence="12" key="1">
    <citation type="submission" date="2016-01" db="EMBL/GenBank/DDBJ databases">
        <authorList>
            <person name="Peeters Charlotte."/>
        </authorList>
    </citation>
    <scope>NUCLEOTIDE SEQUENCE</scope>
    <source>
        <strain evidence="12">LMG 22936</strain>
    </source>
</reference>
<name>A0A158JN61_9BURK</name>
<feature type="transmembrane region" description="Helical" evidence="10">
    <location>
        <begin position="217"/>
        <end position="236"/>
    </location>
</feature>
<dbReference type="InterPro" id="IPR018076">
    <property type="entry name" value="T2SS_GspF_dom"/>
</dbReference>
<evidence type="ECO:0000256" key="2">
    <source>
        <dbReference type="ARBA" id="ARBA00005745"/>
    </source>
</evidence>
<evidence type="ECO:0000256" key="5">
    <source>
        <dbReference type="ARBA" id="ARBA00022519"/>
    </source>
</evidence>
<dbReference type="STRING" id="326475.AWB66_04437"/>
<evidence type="ECO:0000256" key="4">
    <source>
        <dbReference type="ARBA" id="ARBA00022475"/>
    </source>
</evidence>
<evidence type="ECO:0000259" key="11">
    <source>
        <dbReference type="Pfam" id="PF00482"/>
    </source>
</evidence>
<keyword evidence="4" id="KW-1003">Cell membrane</keyword>
<evidence type="ECO:0000256" key="1">
    <source>
        <dbReference type="ARBA" id="ARBA00004429"/>
    </source>
</evidence>
<evidence type="ECO:0000313" key="13">
    <source>
        <dbReference type="Proteomes" id="UP000054717"/>
    </source>
</evidence>
<gene>
    <name evidence="12" type="ORF">AWB66_04437</name>
</gene>
<dbReference type="FunFam" id="1.20.81.30:FF:000001">
    <property type="entry name" value="Type II secretion system protein F"/>
    <property type="match status" value="1"/>
</dbReference>
<feature type="domain" description="Type II secretion system protein GspF" evidence="11">
    <location>
        <begin position="64"/>
        <end position="187"/>
    </location>
</feature>
<evidence type="ECO:0000256" key="10">
    <source>
        <dbReference type="SAM" id="Phobius"/>
    </source>
</evidence>
<dbReference type="PROSITE" id="PS00874">
    <property type="entry name" value="T2SP_F"/>
    <property type="match status" value="1"/>
</dbReference>
<keyword evidence="6 9" id="KW-0812">Transmembrane</keyword>
<protein>
    <submittedName>
        <fullName evidence="12">Type IV pilus assembly protein PilC</fullName>
    </submittedName>
</protein>
<dbReference type="InterPro" id="IPR042094">
    <property type="entry name" value="T2SS_GspF_sf"/>
</dbReference>
<dbReference type="Pfam" id="PF00482">
    <property type="entry name" value="T2SSF"/>
    <property type="match status" value="2"/>
</dbReference>
<keyword evidence="13" id="KW-1185">Reference proteome</keyword>
<comment type="caution">
    <text evidence="12">The sequence shown here is derived from an EMBL/GenBank/DDBJ whole genome shotgun (WGS) entry which is preliminary data.</text>
</comment>
<accession>A0A158JN61</accession>
<dbReference type="RefSeq" id="WP_087632324.1">
    <property type="nucleotide sequence ID" value="NZ_FCNZ02000018.1"/>
</dbReference>
<feature type="domain" description="Type II secretion system protein GspF" evidence="11">
    <location>
        <begin position="268"/>
        <end position="390"/>
    </location>
</feature>
<evidence type="ECO:0000256" key="9">
    <source>
        <dbReference type="RuleBase" id="RU003923"/>
    </source>
</evidence>
<dbReference type="AlphaFoldDB" id="A0A158JN61"/>
<keyword evidence="7 10" id="KW-1133">Transmembrane helix</keyword>
<dbReference type="PANTHER" id="PTHR30012:SF7">
    <property type="entry name" value="PROTEIN TRANSPORT PROTEIN HOFC HOMOLOG"/>
    <property type="match status" value="1"/>
</dbReference>
<comment type="subcellular location">
    <subcellularLocation>
        <location evidence="1 9">Cell inner membrane</location>
        <topology evidence="1 9">Multi-pass membrane protein</topology>
    </subcellularLocation>
</comment>
<dbReference type="GO" id="GO:0015628">
    <property type="term" value="P:protein secretion by the type II secretion system"/>
    <property type="evidence" value="ECO:0007669"/>
    <property type="project" value="TreeGrafter"/>
</dbReference>